<evidence type="ECO:0000256" key="6">
    <source>
        <dbReference type="ARBA" id="ARBA00023136"/>
    </source>
</evidence>
<sequence>MRGLLTLLIFTIFSFIVKAQESKSLSLEDCINYALENNEQLKIKQLEREIADAEVRKTVSMGLPQANVNGGLNYNFEPQKSLIDISTFDPSVPEGTEQEVSFVQSYDGNIGLSVDQLIFDGSYFVGLQAARTYKELSTKEHNKSQIDIVETVSKAYYNALIAEEQLELLEKNIGRLDTLLRETRQMYEAGFAEKVDVDRIRVNYNNLKVEFSRTKQLKDISRKLLKFQMGMNLNQPIQLSENLEDVEVTIPLIPSESFDYSQRIEFSQLQTNRSLAFLDMKNNKVQYLPKIYARLGYGWNTATSQSSQLFDSDRWLSNGVLGVTASIPIFDGFLKSNKIQQNKLQVKQIENQMSFLKKNIDLEIEQSEITLDSQLETLDVQKQNVELAQEVYDITKIKYQEGVGSNLEVIDADASLKEAQTNYLNALYQAIVTQIELKKALGTLYKN</sequence>
<evidence type="ECO:0000256" key="7">
    <source>
        <dbReference type="ARBA" id="ARBA00023237"/>
    </source>
</evidence>
<comment type="similarity">
    <text evidence="2">Belongs to the outer membrane factor (OMF) (TC 1.B.17) family.</text>
</comment>
<evidence type="ECO:0000256" key="5">
    <source>
        <dbReference type="ARBA" id="ARBA00022692"/>
    </source>
</evidence>
<dbReference type="GO" id="GO:1990281">
    <property type="term" value="C:efflux pump complex"/>
    <property type="evidence" value="ECO:0007669"/>
    <property type="project" value="TreeGrafter"/>
</dbReference>
<keyword evidence="7" id="KW-0998">Cell outer membrane</keyword>
<feature type="coiled-coil region" evidence="8">
    <location>
        <begin position="339"/>
        <end position="366"/>
    </location>
</feature>
<keyword evidence="10" id="KW-1185">Reference proteome</keyword>
<gene>
    <name evidence="9" type="ORF">SAMN05421640_3296</name>
</gene>
<dbReference type="PANTHER" id="PTHR30026:SF20">
    <property type="entry name" value="OUTER MEMBRANE PROTEIN TOLC"/>
    <property type="match status" value="1"/>
</dbReference>
<dbReference type="Gene3D" id="1.20.1600.10">
    <property type="entry name" value="Outer membrane efflux proteins (OEP)"/>
    <property type="match status" value="1"/>
</dbReference>
<keyword evidence="3" id="KW-0813">Transport</keyword>
<dbReference type="GO" id="GO:0015288">
    <property type="term" value="F:porin activity"/>
    <property type="evidence" value="ECO:0007669"/>
    <property type="project" value="TreeGrafter"/>
</dbReference>
<evidence type="ECO:0000256" key="2">
    <source>
        <dbReference type="ARBA" id="ARBA00007613"/>
    </source>
</evidence>
<keyword evidence="8" id="KW-0175">Coiled coil</keyword>
<dbReference type="GO" id="GO:0015562">
    <property type="term" value="F:efflux transmembrane transporter activity"/>
    <property type="evidence" value="ECO:0007669"/>
    <property type="project" value="InterPro"/>
</dbReference>
<dbReference type="RefSeq" id="WP_089357957.1">
    <property type="nucleotide sequence ID" value="NZ_FZPD01000005.1"/>
</dbReference>
<name>A0A239LKM3_EKHLU</name>
<evidence type="ECO:0000313" key="10">
    <source>
        <dbReference type="Proteomes" id="UP000198393"/>
    </source>
</evidence>
<dbReference type="Proteomes" id="UP000198393">
    <property type="component" value="Unassembled WGS sequence"/>
</dbReference>
<dbReference type="OrthoDB" id="367883at2"/>
<dbReference type="GO" id="GO:0009279">
    <property type="term" value="C:cell outer membrane"/>
    <property type="evidence" value="ECO:0007669"/>
    <property type="project" value="UniProtKB-SubCell"/>
</dbReference>
<dbReference type="InterPro" id="IPR051906">
    <property type="entry name" value="TolC-like"/>
</dbReference>
<reference evidence="9 10" key="1">
    <citation type="submission" date="2017-06" db="EMBL/GenBank/DDBJ databases">
        <authorList>
            <person name="Kim H.J."/>
            <person name="Triplett B.A."/>
        </authorList>
    </citation>
    <scope>NUCLEOTIDE SEQUENCE [LARGE SCALE GENOMIC DNA]</scope>
    <source>
        <strain evidence="9 10">DSM 19307</strain>
    </source>
</reference>
<protein>
    <submittedName>
        <fullName evidence="9">Outer membrane protein TolC</fullName>
    </submittedName>
</protein>
<evidence type="ECO:0000256" key="4">
    <source>
        <dbReference type="ARBA" id="ARBA00022452"/>
    </source>
</evidence>
<accession>A0A239LKM3</accession>
<dbReference type="InterPro" id="IPR003423">
    <property type="entry name" value="OMP_efflux"/>
</dbReference>
<dbReference type="AlphaFoldDB" id="A0A239LKM3"/>
<dbReference type="PANTHER" id="PTHR30026">
    <property type="entry name" value="OUTER MEMBRANE PROTEIN TOLC"/>
    <property type="match status" value="1"/>
</dbReference>
<organism evidence="9 10">
    <name type="scientific">Ekhidna lutea</name>
    <dbReference type="NCBI Taxonomy" id="447679"/>
    <lineage>
        <taxon>Bacteria</taxon>
        <taxon>Pseudomonadati</taxon>
        <taxon>Bacteroidota</taxon>
        <taxon>Cytophagia</taxon>
        <taxon>Cytophagales</taxon>
        <taxon>Reichenbachiellaceae</taxon>
        <taxon>Ekhidna</taxon>
    </lineage>
</organism>
<keyword evidence="5" id="KW-0812">Transmembrane</keyword>
<dbReference type="Pfam" id="PF02321">
    <property type="entry name" value="OEP"/>
    <property type="match status" value="2"/>
</dbReference>
<keyword evidence="6" id="KW-0472">Membrane</keyword>
<dbReference type="EMBL" id="FZPD01000005">
    <property type="protein sequence ID" value="SNT30209.1"/>
    <property type="molecule type" value="Genomic_DNA"/>
</dbReference>
<keyword evidence="4" id="KW-1134">Transmembrane beta strand</keyword>
<dbReference type="SUPFAM" id="SSF56954">
    <property type="entry name" value="Outer membrane efflux proteins (OEP)"/>
    <property type="match status" value="1"/>
</dbReference>
<comment type="subcellular location">
    <subcellularLocation>
        <location evidence="1">Cell outer membrane</location>
    </subcellularLocation>
</comment>
<evidence type="ECO:0000256" key="8">
    <source>
        <dbReference type="SAM" id="Coils"/>
    </source>
</evidence>
<evidence type="ECO:0000256" key="3">
    <source>
        <dbReference type="ARBA" id="ARBA00022448"/>
    </source>
</evidence>
<evidence type="ECO:0000256" key="1">
    <source>
        <dbReference type="ARBA" id="ARBA00004442"/>
    </source>
</evidence>
<proteinExistence type="inferred from homology"/>
<evidence type="ECO:0000313" key="9">
    <source>
        <dbReference type="EMBL" id="SNT30209.1"/>
    </source>
</evidence>